<name>A0A7W7CGL4_9PSEU</name>
<evidence type="ECO:0000256" key="4">
    <source>
        <dbReference type="ARBA" id="ARBA00023163"/>
    </source>
</evidence>
<accession>A0A7W7CGL4</accession>
<dbReference type="SMART" id="SM01043">
    <property type="entry name" value="BTAD"/>
    <property type="match status" value="1"/>
</dbReference>
<dbReference type="PROSITE" id="PS51755">
    <property type="entry name" value="OMPR_PHOB"/>
    <property type="match status" value="1"/>
</dbReference>
<dbReference type="CDD" id="cd15831">
    <property type="entry name" value="BTAD"/>
    <property type="match status" value="1"/>
</dbReference>
<dbReference type="InterPro" id="IPR036388">
    <property type="entry name" value="WH-like_DNA-bd_sf"/>
</dbReference>
<dbReference type="SUPFAM" id="SSF52540">
    <property type="entry name" value="P-loop containing nucleoside triphosphate hydrolases"/>
    <property type="match status" value="1"/>
</dbReference>
<evidence type="ECO:0000313" key="8">
    <source>
        <dbReference type="EMBL" id="MBB4680848.1"/>
    </source>
</evidence>
<sequence length="624" mass="67122">MNIQVSVLGQLEVLRGGVAITPSPPKLRQVLALLAVSANSVVRVDELMAELWDGTPPPTATTTLQTYVSHLRKLFGATGRNAPESASVVLHTHRVGYSLTMPPGTLDVQRFTELAQRGRGELENGLLDEAAESLRGALAVWRGPALSDVDPGPVLRGHVARLAESRASVTDQRMEVELMLGRHHQLIGELTTLAEAHPTHEGLHTKLMLALHRSGRRSEALRVFQRLRATLVDRLGLEPGPELQRLHRTLLNGGDETEPAPPLTTQVRPAPSWAEPPAQLPPDLPSFVGRARELAEAEALLTAGPQSAPPVVSVVGPPGVGKSAFCTHVANRVRTRFPHGQLYADLAETEPEEALAGFLRAIRGPNTPLPTELRERSQLFRSWTVQRKVIVVLDNACSAAQIAPLVPSGQGCAVLVACRRRVPFRGAALTVDLAPLGAPESLELLRSVIGAPRVAQDPGSAQTLVELCGGLPLALLAAATRLTLRPHWSIGRLTDRLVSEDQRLRELASGKLDVRASVEANFRLLAGRYRTAFVRLGSLPGGPISVEQAALALKVDEEAAEAVLERLVEFQLAEVASAEPADHSAYFRYRFHPLMQLAARALAAAGVLDERPLGFPLLSAPGDR</sequence>
<evidence type="ECO:0000259" key="7">
    <source>
        <dbReference type="PROSITE" id="PS51755"/>
    </source>
</evidence>
<feature type="DNA-binding region" description="OmpR/PhoB-type" evidence="5">
    <location>
        <begin position="1"/>
        <end position="101"/>
    </location>
</feature>
<proteinExistence type="inferred from homology"/>
<dbReference type="Pfam" id="PF00486">
    <property type="entry name" value="Trans_reg_C"/>
    <property type="match status" value="1"/>
</dbReference>
<keyword evidence="2" id="KW-0805">Transcription regulation</keyword>
<gene>
    <name evidence="8" type="ORF">HNR67_006966</name>
</gene>
<dbReference type="InterPro" id="IPR011990">
    <property type="entry name" value="TPR-like_helical_dom_sf"/>
</dbReference>
<evidence type="ECO:0000256" key="3">
    <source>
        <dbReference type="ARBA" id="ARBA00023125"/>
    </source>
</evidence>
<dbReference type="AlphaFoldDB" id="A0A7W7CGL4"/>
<evidence type="ECO:0000256" key="2">
    <source>
        <dbReference type="ARBA" id="ARBA00023015"/>
    </source>
</evidence>
<protein>
    <submittedName>
        <fullName evidence="8">DNA-binding SARP family transcriptional activator</fullName>
    </submittedName>
</protein>
<keyword evidence="9" id="KW-1185">Reference proteome</keyword>
<dbReference type="EMBL" id="JACHMH010000001">
    <property type="protein sequence ID" value="MBB4680848.1"/>
    <property type="molecule type" value="Genomic_DNA"/>
</dbReference>
<dbReference type="PANTHER" id="PTHR35807">
    <property type="entry name" value="TRANSCRIPTIONAL REGULATOR REDD-RELATED"/>
    <property type="match status" value="1"/>
</dbReference>
<comment type="caution">
    <text evidence="8">The sequence shown here is derived from an EMBL/GenBank/DDBJ whole genome shotgun (WGS) entry which is preliminary data.</text>
</comment>
<dbReference type="GO" id="GO:0003677">
    <property type="term" value="F:DNA binding"/>
    <property type="evidence" value="ECO:0007669"/>
    <property type="project" value="UniProtKB-UniRule"/>
</dbReference>
<reference evidence="8 9" key="1">
    <citation type="submission" date="2020-08" db="EMBL/GenBank/DDBJ databases">
        <title>Sequencing the genomes of 1000 actinobacteria strains.</title>
        <authorList>
            <person name="Klenk H.-P."/>
        </authorList>
    </citation>
    <scope>NUCLEOTIDE SEQUENCE [LARGE SCALE GENOMIC DNA]</scope>
    <source>
        <strain evidence="8 9">DSM 44230</strain>
    </source>
</reference>
<dbReference type="GO" id="GO:0000160">
    <property type="term" value="P:phosphorelay signal transduction system"/>
    <property type="evidence" value="ECO:0007669"/>
    <property type="project" value="InterPro"/>
</dbReference>
<feature type="region of interest" description="Disordered" evidence="6">
    <location>
        <begin position="252"/>
        <end position="275"/>
    </location>
</feature>
<dbReference type="InterPro" id="IPR001867">
    <property type="entry name" value="OmpR/PhoB-type_DNA-bd"/>
</dbReference>
<dbReference type="SUPFAM" id="SSF46894">
    <property type="entry name" value="C-terminal effector domain of the bipartite response regulators"/>
    <property type="match status" value="1"/>
</dbReference>
<keyword evidence="4" id="KW-0804">Transcription</keyword>
<dbReference type="InterPro" id="IPR005158">
    <property type="entry name" value="BTAD"/>
</dbReference>
<evidence type="ECO:0000256" key="1">
    <source>
        <dbReference type="ARBA" id="ARBA00005820"/>
    </source>
</evidence>
<dbReference type="InterPro" id="IPR051677">
    <property type="entry name" value="AfsR-DnrI-RedD_regulator"/>
</dbReference>
<dbReference type="Gene3D" id="1.25.40.10">
    <property type="entry name" value="Tetratricopeptide repeat domain"/>
    <property type="match status" value="1"/>
</dbReference>
<keyword evidence="3 5" id="KW-0238">DNA-binding</keyword>
<dbReference type="InterPro" id="IPR027417">
    <property type="entry name" value="P-loop_NTPase"/>
</dbReference>
<dbReference type="RefSeq" id="WP_185006943.1">
    <property type="nucleotide sequence ID" value="NZ_BAAAUI010000057.1"/>
</dbReference>
<dbReference type="SUPFAM" id="SSF48452">
    <property type="entry name" value="TPR-like"/>
    <property type="match status" value="1"/>
</dbReference>
<dbReference type="GO" id="GO:0006355">
    <property type="term" value="P:regulation of DNA-templated transcription"/>
    <property type="evidence" value="ECO:0007669"/>
    <property type="project" value="InterPro"/>
</dbReference>
<dbReference type="SMART" id="SM00862">
    <property type="entry name" value="Trans_reg_C"/>
    <property type="match status" value="1"/>
</dbReference>
<comment type="similarity">
    <text evidence="1">Belongs to the AfsR/DnrI/RedD regulatory family.</text>
</comment>
<dbReference type="PRINTS" id="PR00364">
    <property type="entry name" value="DISEASERSIST"/>
</dbReference>
<dbReference type="Pfam" id="PF03704">
    <property type="entry name" value="BTAD"/>
    <property type="match status" value="1"/>
</dbReference>
<dbReference type="Gene3D" id="3.40.50.300">
    <property type="entry name" value="P-loop containing nucleotide triphosphate hydrolases"/>
    <property type="match status" value="1"/>
</dbReference>
<dbReference type="Gene3D" id="1.10.10.10">
    <property type="entry name" value="Winged helix-like DNA-binding domain superfamily/Winged helix DNA-binding domain"/>
    <property type="match status" value="1"/>
</dbReference>
<dbReference type="PANTHER" id="PTHR35807:SF1">
    <property type="entry name" value="TRANSCRIPTIONAL REGULATOR REDD"/>
    <property type="match status" value="1"/>
</dbReference>
<organism evidence="8 9">
    <name type="scientific">Crossiella cryophila</name>
    <dbReference type="NCBI Taxonomy" id="43355"/>
    <lineage>
        <taxon>Bacteria</taxon>
        <taxon>Bacillati</taxon>
        <taxon>Actinomycetota</taxon>
        <taxon>Actinomycetes</taxon>
        <taxon>Pseudonocardiales</taxon>
        <taxon>Pseudonocardiaceae</taxon>
        <taxon>Crossiella</taxon>
    </lineage>
</organism>
<evidence type="ECO:0000313" key="9">
    <source>
        <dbReference type="Proteomes" id="UP000533598"/>
    </source>
</evidence>
<dbReference type="Proteomes" id="UP000533598">
    <property type="component" value="Unassembled WGS sequence"/>
</dbReference>
<dbReference type="InterPro" id="IPR016032">
    <property type="entry name" value="Sig_transdc_resp-reg_C-effctor"/>
</dbReference>
<feature type="domain" description="OmpR/PhoB-type" evidence="7">
    <location>
        <begin position="1"/>
        <end position="101"/>
    </location>
</feature>
<evidence type="ECO:0000256" key="6">
    <source>
        <dbReference type="SAM" id="MobiDB-lite"/>
    </source>
</evidence>
<dbReference type="Pfam" id="PF13191">
    <property type="entry name" value="AAA_16"/>
    <property type="match status" value="1"/>
</dbReference>
<evidence type="ECO:0000256" key="5">
    <source>
        <dbReference type="PROSITE-ProRule" id="PRU01091"/>
    </source>
</evidence>
<dbReference type="InterPro" id="IPR041664">
    <property type="entry name" value="AAA_16"/>
</dbReference>